<dbReference type="InterPro" id="IPR054384">
    <property type="entry name" value="SecDF_P1_head"/>
</dbReference>
<comment type="function">
    <text evidence="9">Part of the Sec protein translocase complex. Interacts with the SecYEG preprotein conducting channel. SecDF uses the proton motive force (PMF) to complete protein translocation after the ATP-dependent function of SecA.</text>
</comment>
<evidence type="ECO:0000256" key="5">
    <source>
        <dbReference type="ARBA" id="ARBA00022927"/>
    </source>
</evidence>
<comment type="subunit">
    <text evidence="9">Forms a complex with SecF. Part of the essential Sec protein translocation apparatus which comprises SecA, SecYEG and auxiliary proteins SecDF. Other proteins may also be involved.</text>
</comment>
<dbReference type="Gene3D" id="3.30.70.3220">
    <property type="match status" value="1"/>
</dbReference>
<keyword evidence="2 9" id="KW-0813">Transport</keyword>
<dbReference type="InterPro" id="IPR022813">
    <property type="entry name" value="SecD/SecF_arch_bac"/>
</dbReference>
<evidence type="ECO:0000256" key="4">
    <source>
        <dbReference type="ARBA" id="ARBA00022692"/>
    </source>
</evidence>
<dbReference type="GO" id="GO:0015450">
    <property type="term" value="F:protein-transporting ATPase activity"/>
    <property type="evidence" value="ECO:0007669"/>
    <property type="project" value="InterPro"/>
</dbReference>
<feature type="transmembrane region" description="Helical" evidence="9">
    <location>
        <begin position="356"/>
        <end position="384"/>
    </location>
</feature>
<feature type="domain" description="Protein translocase subunit SecDF P1" evidence="11">
    <location>
        <begin position="53"/>
        <end position="111"/>
    </location>
</feature>
<dbReference type="PANTHER" id="PTHR30081">
    <property type="entry name" value="PROTEIN-EXPORT MEMBRANE PROTEIN SEC"/>
    <property type="match status" value="1"/>
</dbReference>
<dbReference type="GO" id="GO:0065002">
    <property type="term" value="P:intracellular protein transmembrane transport"/>
    <property type="evidence" value="ECO:0007669"/>
    <property type="project" value="UniProtKB-UniRule"/>
</dbReference>
<dbReference type="Gene3D" id="3.30.1360.200">
    <property type="match status" value="1"/>
</dbReference>
<keyword evidence="7 9" id="KW-0811">Translocation</keyword>
<gene>
    <name evidence="9" type="primary">secD</name>
</gene>
<evidence type="ECO:0000256" key="1">
    <source>
        <dbReference type="ARBA" id="ARBA00004651"/>
    </source>
</evidence>
<reference evidence="13" key="1">
    <citation type="journal article" date="2013" name="Sci. Rep.">
        <title>Metagenomics uncovers a new group of low GC and ultra-small marine Actinobacteria.</title>
        <authorList>
            <person name="Ghai R."/>
            <person name="Mizuno C.M."/>
            <person name="Picazo A."/>
            <person name="Camacho A."/>
            <person name="Rodriguez-Valera F."/>
        </authorList>
    </citation>
    <scope>NUCLEOTIDE SEQUENCE</scope>
</reference>
<dbReference type="HAMAP" id="MF_01463_B">
    <property type="entry name" value="SecD_B"/>
    <property type="match status" value="1"/>
</dbReference>
<keyword evidence="6 9" id="KW-1133">Transmembrane helix</keyword>
<dbReference type="InterPro" id="IPR005791">
    <property type="entry name" value="SecD"/>
</dbReference>
<evidence type="ECO:0000256" key="3">
    <source>
        <dbReference type="ARBA" id="ARBA00022475"/>
    </source>
</evidence>
<name>S5DL68_9ACTN</name>
<comment type="caution">
    <text evidence="9">Lacks conserved residue(s) required for the propagation of feature annotation.</text>
</comment>
<evidence type="ECO:0000256" key="9">
    <source>
        <dbReference type="HAMAP-Rule" id="MF_01463"/>
    </source>
</evidence>
<dbReference type="GO" id="GO:0005886">
    <property type="term" value="C:plasma membrane"/>
    <property type="evidence" value="ECO:0007669"/>
    <property type="project" value="UniProtKB-SubCell"/>
</dbReference>
<dbReference type="GO" id="GO:0006605">
    <property type="term" value="P:protein targeting"/>
    <property type="evidence" value="ECO:0007669"/>
    <property type="project" value="UniProtKB-UniRule"/>
</dbReference>
<evidence type="ECO:0000259" key="11">
    <source>
        <dbReference type="Pfam" id="PF21760"/>
    </source>
</evidence>
<dbReference type="Pfam" id="PF21760">
    <property type="entry name" value="SecD_1st"/>
    <property type="match status" value="1"/>
</dbReference>
<dbReference type="InterPro" id="IPR048634">
    <property type="entry name" value="SecD_SecF_C"/>
</dbReference>
<feature type="transmembrane region" description="Helical" evidence="9">
    <location>
        <begin position="405"/>
        <end position="427"/>
    </location>
</feature>
<feature type="transmembrane region" description="Helical" evidence="9">
    <location>
        <begin position="330"/>
        <end position="350"/>
    </location>
</feature>
<dbReference type="NCBIfam" id="TIGR00916">
    <property type="entry name" value="2A0604s01"/>
    <property type="match status" value="1"/>
</dbReference>
<comment type="similarity">
    <text evidence="9">Belongs to the SecD/SecF family. SecD subfamily.</text>
</comment>
<dbReference type="Pfam" id="PF22599">
    <property type="entry name" value="SecDF_P1_head"/>
    <property type="match status" value="1"/>
</dbReference>
<evidence type="ECO:0000313" key="13">
    <source>
        <dbReference type="EMBL" id="AGQ19584.1"/>
    </source>
</evidence>
<organism evidence="13">
    <name type="scientific">Candidatus Actinomarina minuta</name>
    <dbReference type="NCBI Taxonomy" id="1389454"/>
    <lineage>
        <taxon>Bacteria</taxon>
        <taxon>Bacillati</taxon>
        <taxon>Actinomycetota</taxon>
        <taxon>Actinomycetes</taxon>
        <taxon>Candidatus Actinomarinidae</taxon>
        <taxon>Candidatus Actinomarinales</taxon>
        <taxon>Candidatus Actinomarineae</taxon>
        <taxon>Candidatus Actinomarinaceae</taxon>
        <taxon>Candidatus Actinomarina</taxon>
    </lineage>
</organism>
<dbReference type="InterPro" id="IPR055344">
    <property type="entry name" value="SecD_SecF_C_bact"/>
</dbReference>
<keyword evidence="5 9" id="KW-0653">Protein transport</keyword>
<dbReference type="NCBIfam" id="TIGR01129">
    <property type="entry name" value="secD"/>
    <property type="match status" value="1"/>
</dbReference>
<dbReference type="GO" id="GO:0043952">
    <property type="term" value="P:protein transport by the Sec complex"/>
    <property type="evidence" value="ECO:0007669"/>
    <property type="project" value="UniProtKB-UniRule"/>
</dbReference>
<dbReference type="Gene3D" id="1.20.1640.10">
    <property type="entry name" value="Multidrug efflux transporter AcrB transmembrane domain"/>
    <property type="match status" value="1"/>
</dbReference>
<keyword evidence="4 9" id="KW-0812">Transmembrane</keyword>
<accession>S5DL68</accession>
<feature type="transmembrane region" description="Helical" evidence="9">
    <location>
        <begin position="305"/>
        <end position="323"/>
    </location>
</feature>
<dbReference type="AlphaFoldDB" id="S5DL68"/>
<dbReference type="Pfam" id="PF02355">
    <property type="entry name" value="SecD_SecF_C"/>
    <property type="match status" value="1"/>
</dbReference>
<dbReference type="InterPro" id="IPR048631">
    <property type="entry name" value="SecD_1st"/>
</dbReference>
<evidence type="ECO:0000256" key="7">
    <source>
        <dbReference type="ARBA" id="ARBA00023010"/>
    </source>
</evidence>
<evidence type="ECO:0000259" key="10">
    <source>
        <dbReference type="Pfam" id="PF02355"/>
    </source>
</evidence>
<dbReference type="PANTHER" id="PTHR30081:SF1">
    <property type="entry name" value="PROTEIN TRANSLOCASE SUBUNIT SECD"/>
    <property type="match status" value="1"/>
</dbReference>
<keyword evidence="8 9" id="KW-0472">Membrane</keyword>
<comment type="subcellular location">
    <subcellularLocation>
        <location evidence="1 9">Cell membrane</location>
        <topology evidence="1 9">Multi-pass membrane protein</topology>
    </subcellularLocation>
</comment>
<proteinExistence type="inferred from homology"/>
<feature type="domain" description="SecDF P1 head subdomain" evidence="12">
    <location>
        <begin position="177"/>
        <end position="284"/>
    </location>
</feature>
<dbReference type="SUPFAM" id="SSF82866">
    <property type="entry name" value="Multidrug efflux transporter AcrB transmembrane domain"/>
    <property type="match status" value="1"/>
</dbReference>
<dbReference type="EMBL" id="KC811136">
    <property type="protein sequence ID" value="AGQ19584.1"/>
    <property type="molecule type" value="Genomic_DNA"/>
</dbReference>
<keyword evidence="3 9" id="KW-1003">Cell membrane</keyword>
<evidence type="ECO:0000256" key="6">
    <source>
        <dbReference type="ARBA" id="ARBA00022989"/>
    </source>
</evidence>
<evidence type="ECO:0000256" key="2">
    <source>
        <dbReference type="ARBA" id="ARBA00022448"/>
    </source>
</evidence>
<evidence type="ECO:0000256" key="8">
    <source>
        <dbReference type="ARBA" id="ARBA00023136"/>
    </source>
</evidence>
<evidence type="ECO:0000259" key="12">
    <source>
        <dbReference type="Pfam" id="PF22599"/>
    </source>
</evidence>
<feature type="domain" description="Protein export membrane protein SecD/SecF C-terminal" evidence="10">
    <location>
        <begin position="285"/>
        <end position="454"/>
    </location>
</feature>
<sequence length="481" mass="51787">MKRLLKLLFLPILSIALFAYTYTNQIQPKLGLDLQGGISVILTAEEGTDKELIEQAVEIMRTRIAAFGDVQEPEISISGENSVLVQLPGITDQEKALEAVGTTGLLTFRPVLDSSLNLGYSPALEVIPNPDDPDNPIVNAPEGVDEITGITIEDDPNKISYLLSLRDGYPVIYELGPAELTGSDIQDALAVYPQNEWIVQLVLKDDSEQKFTDLTKKLASFVGEQRKLAIVLDSEVISAPGIALDVNPNTGITGGTAAISMGNADQGESANNLAVILRYGALPVSFERSSIQKVSATLGENTLNLGLQAGLVGLIIVSFFLVIYYRLNGIVAIIGLSSFGALFYSVIALLGEIQGYTLTLAGIAGVIVSIGLTADSYIVIFEKLKDELKVGRSFNFATEKAVKEAWNTILVADFVSIIASVILYILAVGPIRGFALTLGVATLFDLFYTRLFIGNAVPTLGFITDNPRFYYPLTKKDIVDV</sequence>
<protein>
    <recommendedName>
        <fullName evidence="9">Protein translocase subunit SecD</fullName>
    </recommendedName>
</protein>